<keyword evidence="3" id="KW-1185">Reference proteome</keyword>
<dbReference type="AlphaFoldDB" id="A0AAD6XLW1"/>
<reference evidence="2" key="1">
    <citation type="submission" date="2023-03" db="EMBL/GenBank/DDBJ databases">
        <title>Massive genome expansion in bonnet fungi (Mycena s.s.) driven by repeated elements and novel gene families across ecological guilds.</title>
        <authorList>
            <consortium name="Lawrence Berkeley National Laboratory"/>
            <person name="Harder C.B."/>
            <person name="Miyauchi S."/>
            <person name="Viragh M."/>
            <person name="Kuo A."/>
            <person name="Thoen E."/>
            <person name="Andreopoulos B."/>
            <person name="Lu D."/>
            <person name="Skrede I."/>
            <person name="Drula E."/>
            <person name="Henrissat B."/>
            <person name="Morin E."/>
            <person name="Kohler A."/>
            <person name="Barry K."/>
            <person name="LaButti K."/>
            <person name="Morin E."/>
            <person name="Salamov A."/>
            <person name="Lipzen A."/>
            <person name="Mereny Z."/>
            <person name="Hegedus B."/>
            <person name="Baldrian P."/>
            <person name="Stursova M."/>
            <person name="Weitz H."/>
            <person name="Taylor A."/>
            <person name="Grigoriev I.V."/>
            <person name="Nagy L.G."/>
            <person name="Martin F."/>
            <person name="Kauserud H."/>
        </authorList>
    </citation>
    <scope>NUCLEOTIDE SEQUENCE</scope>
    <source>
        <strain evidence="2">CBHHK173m</strain>
    </source>
</reference>
<evidence type="ECO:0000313" key="2">
    <source>
        <dbReference type="EMBL" id="KAJ7079131.1"/>
    </source>
</evidence>
<proteinExistence type="predicted"/>
<organism evidence="2 3">
    <name type="scientific">Mycena belliarum</name>
    <dbReference type="NCBI Taxonomy" id="1033014"/>
    <lineage>
        <taxon>Eukaryota</taxon>
        <taxon>Fungi</taxon>
        <taxon>Dikarya</taxon>
        <taxon>Basidiomycota</taxon>
        <taxon>Agaricomycotina</taxon>
        <taxon>Agaricomycetes</taxon>
        <taxon>Agaricomycetidae</taxon>
        <taxon>Agaricales</taxon>
        <taxon>Marasmiineae</taxon>
        <taxon>Mycenaceae</taxon>
        <taxon>Mycena</taxon>
    </lineage>
</organism>
<dbReference type="EMBL" id="JARJCN010000062">
    <property type="protein sequence ID" value="KAJ7079131.1"/>
    <property type="molecule type" value="Genomic_DNA"/>
</dbReference>
<gene>
    <name evidence="2" type="ORF">B0H15DRAFT_859209</name>
</gene>
<feature type="compositionally biased region" description="Basic and acidic residues" evidence="1">
    <location>
        <begin position="15"/>
        <end position="29"/>
    </location>
</feature>
<feature type="compositionally biased region" description="Polar residues" evidence="1">
    <location>
        <begin position="30"/>
        <end position="43"/>
    </location>
</feature>
<feature type="region of interest" description="Disordered" evidence="1">
    <location>
        <begin position="96"/>
        <end position="132"/>
    </location>
</feature>
<comment type="caution">
    <text evidence="2">The sequence shown here is derived from an EMBL/GenBank/DDBJ whole genome shotgun (WGS) entry which is preliminary data.</text>
</comment>
<protein>
    <submittedName>
        <fullName evidence="2">Uncharacterized protein</fullName>
    </submittedName>
</protein>
<dbReference type="Proteomes" id="UP001222325">
    <property type="component" value="Unassembled WGS sequence"/>
</dbReference>
<sequence>MPILRRLDSSTTHVSDSEPEREARCRACENSRSPESSAEASVPNSPPPHRLPLSAISNTVADTERRTRRTVDRRLSAIEGDLAEIKDKLEVLCGQKRNNMSLSSSPPSTPPSKRARTMRDQPVGPDTPVGRLEEPRIHRSSLMLSTPEREEMQRSLDDSMQQISAPHAILLRRPDGRQKTLVRRVH</sequence>
<evidence type="ECO:0000313" key="3">
    <source>
        <dbReference type="Proteomes" id="UP001222325"/>
    </source>
</evidence>
<evidence type="ECO:0000256" key="1">
    <source>
        <dbReference type="SAM" id="MobiDB-lite"/>
    </source>
</evidence>
<feature type="region of interest" description="Disordered" evidence="1">
    <location>
        <begin position="1"/>
        <end position="54"/>
    </location>
</feature>
<name>A0AAD6XLW1_9AGAR</name>
<accession>A0AAD6XLW1</accession>